<evidence type="ECO:0000313" key="2">
    <source>
        <dbReference type="EMBL" id="KYN43374.1"/>
    </source>
</evidence>
<reference evidence="2 3" key="1">
    <citation type="submission" date="2016-03" db="EMBL/GenBank/DDBJ databases">
        <title>Trachymyrmex septentrionalis WGS genome.</title>
        <authorList>
            <person name="Nygaard S."/>
            <person name="Hu H."/>
            <person name="Boomsma J."/>
            <person name="Zhang G."/>
        </authorList>
    </citation>
    <scope>NUCLEOTIDE SEQUENCE [LARGE SCALE GENOMIC DNA]</scope>
    <source>
        <strain evidence="2">Tsep2-gDNA-1</strain>
        <tissue evidence="2">Whole body</tissue>
    </source>
</reference>
<protein>
    <submittedName>
        <fullName evidence="2">Uncharacterized protein</fullName>
    </submittedName>
</protein>
<feature type="region of interest" description="Disordered" evidence="1">
    <location>
        <begin position="1"/>
        <end position="59"/>
    </location>
</feature>
<gene>
    <name evidence="2" type="ORF">ALC56_02100</name>
</gene>
<dbReference type="AlphaFoldDB" id="A0A195FU10"/>
<evidence type="ECO:0000256" key="1">
    <source>
        <dbReference type="SAM" id="MobiDB-lite"/>
    </source>
</evidence>
<name>A0A195FU10_9HYME</name>
<dbReference type="Proteomes" id="UP000078541">
    <property type="component" value="Unassembled WGS sequence"/>
</dbReference>
<evidence type="ECO:0000313" key="3">
    <source>
        <dbReference type="Proteomes" id="UP000078541"/>
    </source>
</evidence>
<accession>A0A195FU10</accession>
<organism evidence="2 3">
    <name type="scientific">Trachymyrmex septentrionalis</name>
    <dbReference type="NCBI Taxonomy" id="34720"/>
    <lineage>
        <taxon>Eukaryota</taxon>
        <taxon>Metazoa</taxon>
        <taxon>Ecdysozoa</taxon>
        <taxon>Arthropoda</taxon>
        <taxon>Hexapoda</taxon>
        <taxon>Insecta</taxon>
        <taxon>Pterygota</taxon>
        <taxon>Neoptera</taxon>
        <taxon>Endopterygota</taxon>
        <taxon>Hymenoptera</taxon>
        <taxon>Apocrita</taxon>
        <taxon>Aculeata</taxon>
        <taxon>Formicoidea</taxon>
        <taxon>Formicidae</taxon>
        <taxon>Myrmicinae</taxon>
        <taxon>Trachymyrmex</taxon>
    </lineage>
</organism>
<feature type="compositionally biased region" description="Basic and acidic residues" evidence="1">
    <location>
        <begin position="18"/>
        <end position="49"/>
    </location>
</feature>
<keyword evidence="3" id="KW-1185">Reference proteome</keyword>
<dbReference type="EMBL" id="KQ981280">
    <property type="protein sequence ID" value="KYN43374.1"/>
    <property type="molecule type" value="Genomic_DNA"/>
</dbReference>
<proteinExistence type="predicted"/>
<sequence>MADSPRDDNAAPCNKRAARSEKTVIVGKQREEKDDEETRKRRSETEESRQRRRSLPYKDDRLETIVAVRPNPSDPQRDSLTMLLLTSTIPISLRSLPTSFSVALPEEDVRRCSLSVHSFAFRTMFVPLSARISNAQLINNLQKIQVNK</sequence>